<dbReference type="InterPro" id="IPR001647">
    <property type="entry name" value="HTH_TetR"/>
</dbReference>
<evidence type="ECO:0000256" key="1">
    <source>
        <dbReference type="ARBA" id="ARBA00023125"/>
    </source>
</evidence>
<dbReference type="SUPFAM" id="SSF46689">
    <property type="entry name" value="Homeodomain-like"/>
    <property type="match status" value="1"/>
</dbReference>
<organism evidence="4 5">
    <name type="scientific">Candidatus Mediterraneibacter tabaqchaliae</name>
    <dbReference type="NCBI Taxonomy" id="2838689"/>
    <lineage>
        <taxon>Bacteria</taxon>
        <taxon>Bacillati</taxon>
        <taxon>Bacillota</taxon>
        <taxon>Clostridia</taxon>
        <taxon>Lachnospirales</taxon>
        <taxon>Lachnospiraceae</taxon>
        <taxon>Mediterraneibacter</taxon>
    </lineage>
</organism>
<name>A0A9D2R560_9FIRM</name>
<dbReference type="Proteomes" id="UP000823897">
    <property type="component" value="Unassembled WGS sequence"/>
</dbReference>
<evidence type="ECO:0000256" key="2">
    <source>
        <dbReference type="PROSITE-ProRule" id="PRU00335"/>
    </source>
</evidence>
<evidence type="ECO:0000259" key="3">
    <source>
        <dbReference type="PROSITE" id="PS50977"/>
    </source>
</evidence>
<dbReference type="Pfam" id="PF00440">
    <property type="entry name" value="TetR_N"/>
    <property type="match status" value="1"/>
</dbReference>
<dbReference type="AlphaFoldDB" id="A0A9D2R560"/>
<dbReference type="PRINTS" id="PR00455">
    <property type="entry name" value="HTHTETR"/>
</dbReference>
<gene>
    <name evidence="4" type="ORF">H9911_05020</name>
</gene>
<dbReference type="EMBL" id="DWUV01000093">
    <property type="protein sequence ID" value="HJD33891.1"/>
    <property type="molecule type" value="Genomic_DNA"/>
</dbReference>
<dbReference type="InterPro" id="IPR009057">
    <property type="entry name" value="Homeodomain-like_sf"/>
</dbReference>
<reference evidence="4" key="1">
    <citation type="journal article" date="2021" name="PeerJ">
        <title>Extensive microbial diversity within the chicken gut microbiome revealed by metagenomics and culture.</title>
        <authorList>
            <person name="Gilroy R."/>
            <person name="Ravi A."/>
            <person name="Getino M."/>
            <person name="Pursley I."/>
            <person name="Horton D.L."/>
            <person name="Alikhan N.F."/>
            <person name="Baker D."/>
            <person name="Gharbi K."/>
            <person name="Hall N."/>
            <person name="Watson M."/>
            <person name="Adriaenssens E.M."/>
            <person name="Foster-Nyarko E."/>
            <person name="Jarju S."/>
            <person name="Secka A."/>
            <person name="Antonio M."/>
            <person name="Oren A."/>
            <person name="Chaudhuri R.R."/>
            <person name="La Ragione R."/>
            <person name="Hildebrand F."/>
            <person name="Pallen M.J."/>
        </authorList>
    </citation>
    <scope>NUCLEOTIDE SEQUENCE</scope>
    <source>
        <strain evidence="4">ChiGjej3B3-11674</strain>
    </source>
</reference>
<protein>
    <submittedName>
        <fullName evidence="4">TetR/AcrR family transcriptional regulator</fullName>
    </submittedName>
</protein>
<evidence type="ECO:0000313" key="5">
    <source>
        <dbReference type="Proteomes" id="UP000823897"/>
    </source>
</evidence>
<accession>A0A9D2R560</accession>
<dbReference type="PANTHER" id="PTHR43479:SF11">
    <property type="entry name" value="ACREF_ENVCD OPERON REPRESSOR-RELATED"/>
    <property type="match status" value="1"/>
</dbReference>
<dbReference type="InterPro" id="IPR050624">
    <property type="entry name" value="HTH-type_Tx_Regulator"/>
</dbReference>
<sequence length="217" mass="24667">MRGSEARQRQIQYRSERILESALELFCEKGIQETSVEEIAGKAGVGSATIYRYYSTKAELAIQSGVAYWEKIAGTYLNVADRKGYTDLTGKKQLECIMDGLKQIFEHEQAFLKYLQEFDVFVRKYGLTVERLKEYEDCIMSLKPRVIDALDKGKKDGTLSFEWSSEEVCYSLAHSVFGLMKKLSWNGSLLALNEQNGLALQVEIAVDLLVRGLTYKN</sequence>
<keyword evidence="1 2" id="KW-0238">DNA-binding</keyword>
<proteinExistence type="predicted"/>
<feature type="DNA-binding region" description="H-T-H motif" evidence="2">
    <location>
        <begin position="35"/>
        <end position="54"/>
    </location>
</feature>
<feature type="domain" description="HTH tetR-type" evidence="3">
    <location>
        <begin position="12"/>
        <end position="72"/>
    </location>
</feature>
<dbReference type="GO" id="GO:0003677">
    <property type="term" value="F:DNA binding"/>
    <property type="evidence" value="ECO:0007669"/>
    <property type="project" value="UniProtKB-UniRule"/>
</dbReference>
<comment type="caution">
    <text evidence="4">The sequence shown here is derived from an EMBL/GenBank/DDBJ whole genome shotgun (WGS) entry which is preliminary data.</text>
</comment>
<evidence type="ECO:0000313" key="4">
    <source>
        <dbReference type="EMBL" id="HJD33891.1"/>
    </source>
</evidence>
<dbReference type="PROSITE" id="PS50977">
    <property type="entry name" value="HTH_TETR_2"/>
    <property type="match status" value="1"/>
</dbReference>
<dbReference type="Gene3D" id="1.10.357.10">
    <property type="entry name" value="Tetracycline Repressor, domain 2"/>
    <property type="match status" value="1"/>
</dbReference>
<dbReference type="PANTHER" id="PTHR43479">
    <property type="entry name" value="ACREF/ENVCD OPERON REPRESSOR-RELATED"/>
    <property type="match status" value="1"/>
</dbReference>
<reference evidence="4" key="2">
    <citation type="submission" date="2021-04" db="EMBL/GenBank/DDBJ databases">
        <authorList>
            <person name="Gilroy R."/>
        </authorList>
    </citation>
    <scope>NUCLEOTIDE SEQUENCE</scope>
    <source>
        <strain evidence="4">ChiGjej3B3-11674</strain>
    </source>
</reference>